<keyword evidence="1" id="KW-0472">Membrane</keyword>
<dbReference type="RefSeq" id="WP_377555039.1">
    <property type="nucleotide sequence ID" value="NZ_JBHUHQ010000006.1"/>
</dbReference>
<dbReference type="Proteomes" id="UP001597383">
    <property type="component" value="Unassembled WGS sequence"/>
</dbReference>
<dbReference type="InterPro" id="IPR047928">
    <property type="entry name" value="Perm_prefix_1"/>
</dbReference>
<accession>A0ABW4VW22</accession>
<keyword evidence="1" id="KW-1133">Transmembrane helix</keyword>
<sequence length="289" mass="33762">MRQIDKYVNSIYKDVAGDKQEIEDLKQEMRSHLVEAVEELKAKGKTEEEATRIAIENFGGKNQIVKGLSEFFKVQKKFTNYVLSFTLIFFVFGIITLVTSWLEADHFYKEGEEFGTVETKKNAIFNEVFDVLDTTNKINDAEEEQLMDIFKKYPNQLNLLAVFPMEDLKGWLEKNEVSLGTPMTHFPIEYKNAAIVIGNNQVIENKEQIMPSDYDLGTVIMAKGHWIVQYEYKTSYENIIEQHHQLNYYAPNTWTFYQLPILFFALFIALGIVWLFLKKQNKELKTVMN</sequence>
<dbReference type="EMBL" id="JBHUHQ010000006">
    <property type="protein sequence ID" value="MFD2043311.1"/>
    <property type="molecule type" value="Genomic_DNA"/>
</dbReference>
<feature type="transmembrane region" description="Helical" evidence="1">
    <location>
        <begin position="256"/>
        <end position="277"/>
    </location>
</feature>
<protein>
    <submittedName>
        <fullName evidence="2">Permease prefix domain 1-containing protein</fullName>
    </submittedName>
</protein>
<evidence type="ECO:0000313" key="2">
    <source>
        <dbReference type="EMBL" id="MFD2043311.1"/>
    </source>
</evidence>
<organism evidence="2 3">
    <name type="scientific">Ornithinibacillus salinisoli</name>
    <dbReference type="NCBI Taxonomy" id="1848459"/>
    <lineage>
        <taxon>Bacteria</taxon>
        <taxon>Bacillati</taxon>
        <taxon>Bacillota</taxon>
        <taxon>Bacilli</taxon>
        <taxon>Bacillales</taxon>
        <taxon>Bacillaceae</taxon>
        <taxon>Ornithinibacillus</taxon>
    </lineage>
</organism>
<keyword evidence="1" id="KW-0812">Transmembrane</keyword>
<reference evidence="3" key="1">
    <citation type="journal article" date="2019" name="Int. J. Syst. Evol. Microbiol.">
        <title>The Global Catalogue of Microorganisms (GCM) 10K type strain sequencing project: providing services to taxonomists for standard genome sequencing and annotation.</title>
        <authorList>
            <consortium name="The Broad Institute Genomics Platform"/>
            <consortium name="The Broad Institute Genome Sequencing Center for Infectious Disease"/>
            <person name="Wu L."/>
            <person name="Ma J."/>
        </authorList>
    </citation>
    <scope>NUCLEOTIDE SEQUENCE [LARGE SCALE GENOMIC DNA]</scope>
    <source>
        <strain evidence="3">R28</strain>
    </source>
</reference>
<evidence type="ECO:0000313" key="3">
    <source>
        <dbReference type="Proteomes" id="UP001597383"/>
    </source>
</evidence>
<gene>
    <name evidence="2" type="ORF">ACFSJF_03310</name>
</gene>
<dbReference type="NCBIfam" id="NF038403">
    <property type="entry name" value="perm_prefix_1"/>
    <property type="match status" value="1"/>
</dbReference>
<proteinExistence type="predicted"/>
<keyword evidence="3" id="KW-1185">Reference proteome</keyword>
<feature type="transmembrane region" description="Helical" evidence="1">
    <location>
        <begin position="81"/>
        <end position="102"/>
    </location>
</feature>
<comment type="caution">
    <text evidence="2">The sequence shown here is derived from an EMBL/GenBank/DDBJ whole genome shotgun (WGS) entry which is preliminary data.</text>
</comment>
<evidence type="ECO:0000256" key="1">
    <source>
        <dbReference type="SAM" id="Phobius"/>
    </source>
</evidence>
<name>A0ABW4VW22_9BACI</name>